<sequence length="126" mass="13482">MALNALSNQCKFDPKICAFLRTHKVPSGSTDSSSELVSFAGRLCGRLAEHVSELKSLFTESSPSDGTIAALSASLPDESPLLNGNTVLEMLSEGFSLIHSMLDDADATYEDVCLYLFSSCPDSDQI</sequence>
<dbReference type="EMBL" id="JARBJD010000082">
    <property type="protein sequence ID" value="KAK2954087.1"/>
    <property type="molecule type" value="Genomic_DNA"/>
</dbReference>
<keyword evidence="2" id="KW-1185">Reference proteome</keyword>
<protein>
    <submittedName>
        <fullName evidence="1">Uncharacterized protein</fullName>
    </submittedName>
</protein>
<organism evidence="1 2">
    <name type="scientific">Blattamonas nauphoetae</name>
    <dbReference type="NCBI Taxonomy" id="2049346"/>
    <lineage>
        <taxon>Eukaryota</taxon>
        <taxon>Metamonada</taxon>
        <taxon>Preaxostyla</taxon>
        <taxon>Oxymonadida</taxon>
        <taxon>Blattamonas</taxon>
    </lineage>
</organism>
<name>A0ABQ9XSK2_9EUKA</name>
<accession>A0ABQ9XSK2</accession>
<comment type="caution">
    <text evidence="1">The sequence shown here is derived from an EMBL/GenBank/DDBJ whole genome shotgun (WGS) entry which is preliminary data.</text>
</comment>
<gene>
    <name evidence="1" type="ORF">BLNAU_10904</name>
</gene>
<proteinExistence type="predicted"/>
<dbReference type="Proteomes" id="UP001281761">
    <property type="component" value="Unassembled WGS sequence"/>
</dbReference>
<reference evidence="1 2" key="1">
    <citation type="journal article" date="2022" name="bioRxiv">
        <title>Genomics of Preaxostyla Flagellates Illuminates Evolutionary Transitions and the Path Towards Mitochondrial Loss.</title>
        <authorList>
            <person name="Novak L.V.F."/>
            <person name="Treitli S.C."/>
            <person name="Pyrih J."/>
            <person name="Halakuc P."/>
            <person name="Pipaliya S.V."/>
            <person name="Vacek V."/>
            <person name="Brzon O."/>
            <person name="Soukal P."/>
            <person name="Eme L."/>
            <person name="Dacks J.B."/>
            <person name="Karnkowska A."/>
            <person name="Elias M."/>
            <person name="Hampl V."/>
        </authorList>
    </citation>
    <scope>NUCLEOTIDE SEQUENCE [LARGE SCALE GENOMIC DNA]</scope>
    <source>
        <strain evidence="1">NAU3</strain>
        <tissue evidence="1">Gut</tissue>
    </source>
</reference>
<evidence type="ECO:0000313" key="1">
    <source>
        <dbReference type="EMBL" id="KAK2954087.1"/>
    </source>
</evidence>
<evidence type="ECO:0000313" key="2">
    <source>
        <dbReference type="Proteomes" id="UP001281761"/>
    </source>
</evidence>